<dbReference type="Pfam" id="PF02739">
    <property type="entry name" value="5_3_exonuc_N"/>
    <property type="match status" value="1"/>
</dbReference>
<sequence>MSEQEYDYEELLIDGDLLVFSSCAAIEYGREPDEYDFSQIANNIEGRIMAMKKRLKAKKVRIFFSAKDNFRYAVLPEYKANRQGAYIPENLANAKAHITTLYDGEMQSGLEADDLLAIHQRNDGSTIIATIDKDIPQVRGMHYRWETQHKGEEIFEVTGMGKLELEMKGNKKKVVGNGIRFFCYQLLIGDPTDGIIGCGKMVEKVYKTGAKAGQAYTAREGIGPVKAYELLQHAITYPKLMGIVIHEYKKRFGDEWETKLLQYGRCLFMTNRLNEDGTFQLWHYKSEEFENSWFDPTKQEIISLRG</sequence>
<evidence type="ECO:0000259" key="1">
    <source>
        <dbReference type="Pfam" id="PF02739"/>
    </source>
</evidence>
<name>A0A9X9NZS2_9CAUD</name>
<dbReference type="SUPFAM" id="SSF88723">
    <property type="entry name" value="PIN domain-like"/>
    <property type="match status" value="1"/>
</dbReference>
<dbReference type="GO" id="GO:0004518">
    <property type="term" value="F:nuclease activity"/>
    <property type="evidence" value="ECO:0007669"/>
    <property type="project" value="UniProtKB-ARBA"/>
</dbReference>
<dbReference type="InterPro" id="IPR020046">
    <property type="entry name" value="5-3_exonucl_a-hlix_arch_N"/>
</dbReference>
<evidence type="ECO:0000313" key="2">
    <source>
        <dbReference type="EMBL" id="UYD72106.1"/>
    </source>
</evidence>
<dbReference type="GeneID" id="80832261"/>
<proteinExistence type="predicted"/>
<dbReference type="Proteomes" id="UP001163333">
    <property type="component" value="Segment"/>
</dbReference>
<accession>A0A9X9NZS2</accession>
<evidence type="ECO:0000313" key="3">
    <source>
        <dbReference type="Proteomes" id="UP001163333"/>
    </source>
</evidence>
<dbReference type="RefSeq" id="YP_010845111.1">
    <property type="nucleotide sequence ID" value="NC_079185.1"/>
</dbReference>
<dbReference type="GO" id="GO:0016788">
    <property type="term" value="F:hydrolase activity, acting on ester bonds"/>
    <property type="evidence" value="ECO:0007669"/>
    <property type="project" value="UniProtKB-ARBA"/>
</dbReference>
<dbReference type="KEGG" id="vg:80832261"/>
<dbReference type="Gene3D" id="3.40.50.1010">
    <property type="entry name" value="5'-nuclease"/>
    <property type="match status" value="1"/>
</dbReference>
<dbReference type="GO" id="GO:0003677">
    <property type="term" value="F:DNA binding"/>
    <property type="evidence" value="ECO:0007669"/>
    <property type="project" value="InterPro"/>
</dbReference>
<organism evidence="2 3">
    <name type="scientific">Vibrio phage vB_VpaM_VPs20</name>
    <dbReference type="NCBI Taxonomy" id="2978980"/>
    <lineage>
        <taxon>Viruses</taxon>
        <taxon>Duplodnaviria</taxon>
        <taxon>Heunggongvirae</taxon>
        <taxon>Uroviricota</taxon>
        <taxon>Caudoviricetes</taxon>
        <taxon>Chaseviridae</taxon>
        <taxon>Nefertitivirinae</taxon>
        <taxon>Liaoningvirus</taxon>
        <taxon>Liaoningvirus VPs20</taxon>
    </lineage>
</organism>
<keyword evidence="3" id="KW-1185">Reference proteome</keyword>
<reference evidence="2" key="1">
    <citation type="submission" date="2022-07" db="EMBL/GenBank/DDBJ databases">
        <authorList>
            <person name="Liu S."/>
        </authorList>
    </citation>
    <scope>NUCLEOTIDE SEQUENCE</scope>
</reference>
<protein>
    <recommendedName>
        <fullName evidence="1">5'-3' exonuclease alpha-helical arch N-terminal domain-containing protein</fullName>
    </recommendedName>
</protein>
<dbReference type="EMBL" id="OP056089">
    <property type="protein sequence ID" value="UYD72106.1"/>
    <property type="molecule type" value="Genomic_DNA"/>
</dbReference>
<feature type="domain" description="5'-3' exonuclease alpha-helical arch N-terminal" evidence="1">
    <location>
        <begin position="11"/>
        <end position="142"/>
    </location>
</feature>
<dbReference type="InterPro" id="IPR029060">
    <property type="entry name" value="PIN-like_dom_sf"/>
</dbReference>